<accession>A0A022KYH5</accession>
<protein>
    <submittedName>
        <fullName evidence="2">Uncharacterized protein</fullName>
    </submittedName>
</protein>
<dbReference type="OrthoDB" id="9812433at2"/>
<gene>
    <name evidence="2" type="ORF">D641_0107750</name>
</gene>
<dbReference type="AlphaFoldDB" id="A0A022KYH5"/>
<dbReference type="EMBL" id="AORC01000009">
    <property type="protein sequence ID" value="EYT49527.1"/>
    <property type="molecule type" value="Genomic_DNA"/>
</dbReference>
<dbReference type="STRING" id="1249481.D641_0107750"/>
<feature type="transmembrane region" description="Helical" evidence="1">
    <location>
        <begin position="99"/>
        <end position="119"/>
    </location>
</feature>
<keyword evidence="3" id="KW-1185">Reference proteome</keyword>
<keyword evidence="1" id="KW-1133">Transmembrane helix</keyword>
<sequence>MRTDGTTVQLTALLCLGGTLLASLFARPHLPSQFVRDDGHIRRAILDPHTTDAASFRTIAQLYRTLGLAEAAPLAALLGVGVFVVAVFAAIGWQDLGRLTWVGPLLLAGACGVAVVYLGQFSKELVTVSVAAIVLLLPRTLLGEAGVVLVCLLHGLLRPYWVLIALLYMVVRLLRHHRAHPLLLVAALVAGYAALGIAFSLVLGGGLESQREWMNAERAGTAVDTLIVGPFPEATGMLAVLSVLTVLGMLLLPLPLLASGEVEHIAAAVLIATVWVLVLREMLRRDQAPALSTPNAPRAACLLLAVVTVQALFEPDYGSYLKHLAGLMPLALALVPLRPVAEVRS</sequence>
<feature type="transmembrane region" description="Helical" evidence="1">
    <location>
        <begin position="149"/>
        <end position="170"/>
    </location>
</feature>
<dbReference type="HOGENOM" id="CLU_062234_0_0_11"/>
<evidence type="ECO:0000256" key="1">
    <source>
        <dbReference type="SAM" id="Phobius"/>
    </source>
</evidence>
<feature type="transmembrane region" description="Helical" evidence="1">
    <location>
        <begin position="125"/>
        <end position="142"/>
    </location>
</feature>
<organism evidence="2 3">
    <name type="scientific">Brachybacterium muris UCD-AY4</name>
    <dbReference type="NCBI Taxonomy" id="1249481"/>
    <lineage>
        <taxon>Bacteria</taxon>
        <taxon>Bacillati</taxon>
        <taxon>Actinomycetota</taxon>
        <taxon>Actinomycetes</taxon>
        <taxon>Micrococcales</taxon>
        <taxon>Dermabacteraceae</taxon>
        <taxon>Brachybacterium</taxon>
    </lineage>
</organism>
<dbReference type="RefSeq" id="WP_017823084.1">
    <property type="nucleotide sequence ID" value="NZ_AORC01000009.1"/>
</dbReference>
<evidence type="ECO:0000313" key="3">
    <source>
        <dbReference type="Proteomes" id="UP000019754"/>
    </source>
</evidence>
<evidence type="ECO:0000313" key="2">
    <source>
        <dbReference type="EMBL" id="EYT49527.1"/>
    </source>
</evidence>
<feature type="transmembrane region" description="Helical" evidence="1">
    <location>
        <begin position="71"/>
        <end position="92"/>
    </location>
</feature>
<comment type="caution">
    <text evidence="2">The sequence shown here is derived from an EMBL/GenBank/DDBJ whole genome shotgun (WGS) entry which is preliminary data.</text>
</comment>
<keyword evidence="1" id="KW-0472">Membrane</keyword>
<reference evidence="2 3" key="1">
    <citation type="journal article" date="2013" name="Genome Announc.">
        <title>Draft genome sequence of an Actinobacterium, Brachybacterium muris strain UCD-AY4.</title>
        <authorList>
            <person name="Lo J.R."/>
            <person name="Lang J.M."/>
            <person name="Darling A.E."/>
            <person name="Eisen J.A."/>
            <person name="Coil D.A."/>
        </authorList>
    </citation>
    <scope>NUCLEOTIDE SEQUENCE [LARGE SCALE GENOMIC DNA]</scope>
    <source>
        <strain evidence="2 3">UCD-AY4</strain>
    </source>
</reference>
<dbReference type="Proteomes" id="UP000019754">
    <property type="component" value="Unassembled WGS sequence"/>
</dbReference>
<name>A0A022KYH5_9MICO</name>
<feature type="transmembrane region" description="Helical" evidence="1">
    <location>
        <begin position="264"/>
        <end position="283"/>
    </location>
</feature>
<keyword evidence="1" id="KW-0812">Transmembrane</keyword>
<feature type="transmembrane region" description="Helical" evidence="1">
    <location>
        <begin position="182"/>
        <end position="204"/>
    </location>
</feature>
<proteinExistence type="predicted"/>